<evidence type="ECO:0000256" key="4">
    <source>
        <dbReference type="ARBA" id="ARBA00024472"/>
    </source>
</evidence>
<dbReference type="PROSITE" id="PS51084">
    <property type="entry name" value="HIT_2"/>
    <property type="match status" value="1"/>
</dbReference>
<dbReference type="GO" id="GO:0047627">
    <property type="term" value="F:adenylylsulfatase activity"/>
    <property type="evidence" value="ECO:0007669"/>
    <property type="project" value="UniProtKB-EC"/>
</dbReference>
<dbReference type="Pfam" id="PF01230">
    <property type="entry name" value="HIT"/>
    <property type="match status" value="1"/>
</dbReference>
<evidence type="ECO:0000256" key="7">
    <source>
        <dbReference type="ARBA" id="ARBA00051546"/>
    </source>
</evidence>
<dbReference type="GO" id="GO:0006163">
    <property type="term" value="P:purine nucleotide metabolic process"/>
    <property type="evidence" value="ECO:0007669"/>
    <property type="project" value="TreeGrafter"/>
</dbReference>
<evidence type="ECO:0000256" key="12">
    <source>
        <dbReference type="PROSITE-ProRule" id="PRU00464"/>
    </source>
</evidence>
<comment type="catalytic activity">
    <reaction evidence="7">
        <text>adenosine 5'-phosphosulfate + NH4(+) = adenosine 5'-phosphoramidate + sulfate + 2 H(+)</text>
        <dbReference type="Rhea" id="RHEA:19197"/>
        <dbReference type="ChEBI" id="CHEBI:15378"/>
        <dbReference type="ChEBI" id="CHEBI:16189"/>
        <dbReference type="ChEBI" id="CHEBI:28938"/>
        <dbReference type="ChEBI" id="CHEBI:57890"/>
        <dbReference type="ChEBI" id="CHEBI:58243"/>
        <dbReference type="EC" id="2.7.7.51"/>
    </reaction>
</comment>
<comment type="catalytic activity">
    <reaction evidence="5 13">
        <text>P(1),P(3)-bis(5'-adenosyl) triphosphate + H2O = AMP + ADP + 2 H(+)</text>
        <dbReference type="Rhea" id="RHEA:13893"/>
        <dbReference type="ChEBI" id="CHEBI:15377"/>
        <dbReference type="ChEBI" id="CHEBI:15378"/>
        <dbReference type="ChEBI" id="CHEBI:58529"/>
        <dbReference type="ChEBI" id="CHEBI:456215"/>
        <dbReference type="ChEBI" id="CHEBI:456216"/>
        <dbReference type="EC" id="3.6.1.29"/>
    </reaction>
</comment>
<evidence type="ECO:0000256" key="11">
    <source>
        <dbReference type="PIRSR" id="PIRSR639383-3"/>
    </source>
</evidence>
<dbReference type="InterPro" id="IPR019808">
    <property type="entry name" value="Histidine_triad_CS"/>
</dbReference>
<evidence type="ECO:0000256" key="8">
    <source>
        <dbReference type="ARBA" id="ARBA00065296"/>
    </source>
</evidence>
<evidence type="ECO:0000256" key="5">
    <source>
        <dbReference type="ARBA" id="ARBA00047780"/>
    </source>
</evidence>
<dbReference type="Gene3D" id="3.30.428.10">
    <property type="entry name" value="HIT-like"/>
    <property type="match status" value="1"/>
</dbReference>
<dbReference type="InterPro" id="IPR039383">
    <property type="entry name" value="FHIT"/>
</dbReference>
<evidence type="ECO:0000256" key="2">
    <source>
        <dbReference type="ARBA" id="ARBA00022741"/>
    </source>
</evidence>
<dbReference type="KEGG" id="pmrn:116949267"/>
<feature type="short sequence motif" description="Histidine triad motif" evidence="12">
    <location>
        <begin position="109"/>
        <end position="113"/>
    </location>
</feature>
<dbReference type="InterPro" id="IPR011146">
    <property type="entry name" value="HIT-like"/>
</dbReference>
<dbReference type="PANTHER" id="PTHR46981">
    <property type="entry name" value="BIS(5'-ADENOSYL)-TRIPHOSPHATASE"/>
    <property type="match status" value="1"/>
</dbReference>
<dbReference type="GO" id="GO:0072332">
    <property type="term" value="P:intrinsic apoptotic signaling pathway by p53 class mediator"/>
    <property type="evidence" value="ECO:0007669"/>
    <property type="project" value="TreeGrafter"/>
</dbReference>
<name>A0AAJ7TSK7_PETMA</name>
<dbReference type="PROSITE" id="PS00892">
    <property type="entry name" value="HIT_1"/>
    <property type="match status" value="1"/>
</dbReference>
<keyword evidence="3 13" id="KW-0378">Hydrolase</keyword>
<gene>
    <name evidence="16" type="primary">FHIT</name>
</gene>
<dbReference type="GO" id="GO:0005886">
    <property type="term" value="C:plasma membrane"/>
    <property type="evidence" value="ECO:0007669"/>
    <property type="project" value="TreeGrafter"/>
</dbReference>
<feature type="active site" description="Tele-AMP-histidine intermediate" evidence="9">
    <location>
        <position position="111"/>
    </location>
</feature>
<evidence type="ECO:0000256" key="9">
    <source>
        <dbReference type="PIRSR" id="PIRSR639383-1"/>
    </source>
</evidence>
<accession>A0AAJ7TSK7</accession>
<dbReference type="GO" id="GO:0047352">
    <property type="term" value="F:adenylylsulfate-ammonia adenylyltransferase activity"/>
    <property type="evidence" value="ECO:0007669"/>
    <property type="project" value="UniProtKB-EC"/>
</dbReference>
<evidence type="ECO:0000256" key="3">
    <source>
        <dbReference type="ARBA" id="ARBA00022801"/>
    </source>
</evidence>
<feature type="binding site" evidence="10">
    <location>
        <begin position="104"/>
        <end position="107"/>
    </location>
    <ligand>
        <name>substrate</name>
    </ligand>
</feature>
<feature type="binding site" evidence="10">
    <location>
        <position position="98"/>
    </location>
    <ligand>
        <name>substrate</name>
    </ligand>
</feature>
<feature type="site" description="Important for induction of apoptosis" evidence="11">
    <location>
        <position position="129"/>
    </location>
</feature>
<feature type="binding site" evidence="10">
    <location>
        <position position="42"/>
    </location>
    <ligand>
        <name>substrate</name>
    </ligand>
</feature>
<organism evidence="15 16">
    <name type="scientific">Petromyzon marinus</name>
    <name type="common">Sea lamprey</name>
    <dbReference type="NCBI Taxonomy" id="7757"/>
    <lineage>
        <taxon>Eukaryota</taxon>
        <taxon>Metazoa</taxon>
        <taxon>Chordata</taxon>
        <taxon>Craniata</taxon>
        <taxon>Vertebrata</taxon>
        <taxon>Cyclostomata</taxon>
        <taxon>Hyperoartia</taxon>
        <taxon>Petromyzontiformes</taxon>
        <taxon>Petromyzontidae</taxon>
        <taxon>Petromyzon</taxon>
    </lineage>
</organism>
<dbReference type="InterPro" id="IPR036265">
    <property type="entry name" value="HIT-like_sf"/>
</dbReference>
<proteinExistence type="predicted"/>
<feature type="binding site" evidence="10">
    <location>
        <position position="113"/>
    </location>
    <ligand>
        <name>substrate</name>
    </ligand>
</feature>
<dbReference type="GO" id="GO:0005634">
    <property type="term" value="C:nucleus"/>
    <property type="evidence" value="ECO:0007669"/>
    <property type="project" value="TreeGrafter"/>
</dbReference>
<protein>
    <recommendedName>
        <fullName evidence="1 13">Bis(5'-adenosyl)-triphosphatase</fullName>
        <ecNumber evidence="13">3.6.1.29</ecNumber>
    </recommendedName>
</protein>
<sequence>MLAVRRERGNISSAMATLRFGHHVVSATVVFLRSELSFGIVNRKPVLPGHVLVCPLRPAERLCDLRPDEVSDLFVTAQRVAGAIGKHYGATSLTLAVQDGPEAGQTVKHVHVHLLPRHAGDFSRNDDVYVELQNHDRVESEEEAPFRSLPDMEREAAELRTYFM</sequence>
<dbReference type="RefSeq" id="XP_032822255.1">
    <property type="nucleotide sequence ID" value="XM_032966364.1"/>
</dbReference>
<evidence type="ECO:0000313" key="16">
    <source>
        <dbReference type="RefSeq" id="XP_032822255.1"/>
    </source>
</evidence>
<dbReference type="CDD" id="cd01275">
    <property type="entry name" value="FHIT"/>
    <property type="match status" value="1"/>
</dbReference>
<dbReference type="Proteomes" id="UP001318040">
    <property type="component" value="Chromosome 36"/>
</dbReference>
<comment type="subunit">
    <text evidence="8">Homodimer. Interacts with UBE2I. Interacts with MDM2. Interacts with CTNNB1. Identified in a complex with CTNNB1 and LEF1.</text>
</comment>
<dbReference type="AlphaFoldDB" id="A0AAJ7TSK7"/>
<feature type="domain" description="HIT" evidence="14">
    <location>
        <begin position="16"/>
        <end position="124"/>
    </location>
</feature>
<comment type="catalytic activity">
    <reaction evidence="6">
        <text>adenosine 5'-phosphosulfate + H2O = sulfate + AMP + 2 H(+)</text>
        <dbReference type="Rhea" id="RHEA:17041"/>
        <dbReference type="ChEBI" id="CHEBI:15377"/>
        <dbReference type="ChEBI" id="CHEBI:15378"/>
        <dbReference type="ChEBI" id="CHEBI:16189"/>
        <dbReference type="ChEBI" id="CHEBI:58243"/>
        <dbReference type="ChEBI" id="CHEBI:456215"/>
        <dbReference type="EC" id="3.6.2.1"/>
    </reaction>
</comment>
<dbReference type="GO" id="GO:0015964">
    <property type="term" value="P:diadenosine triphosphate catabolic process"/>
    <property type="evidence" value="ECO:0007669"/>
    <property type="project" value="TreeGrafter"/>
</dbReference>
<comment type="cofactor">
    <cofactor evidence="13">
        <name>Mn(2+)</name>
        <dbReference type="ChEBI" id="CHEBI:29035"/>
    </cofactor>
</comment>
<evidence type="ECO:0000256" key="1">
    <source>
        <dbReference type="ARBA" id="ARBA00014605"/>
    </source>
</evidence>
<reference evidence="16" key="1">
    <citation type="submission" date="2025-08" db="UniProtKB">
        <authorList>
            <consortium name="RefSeq"/>
        </authorList>
    </citation>
    <scope>IDENTIFICATION</scope>
    <source>
        <tissue evidence="16">Sperm</tissue>
    </source>
</reference>
<dbReference type="GO" id="GO:0032435">
    <property type="term" value="P:negative regulation of proteasomal ubiquitin-dependent protein catabolic process"/>
    <property type="evidence" value="ECO:0007669"/>
    <property type="project" value="TreeGrafter"/>
</dbReference>
<feature type="binding site" evidence="10">
    <location>
        <position position="23"/>
    </location>
    <ligand>
        <name>substrate</name>
    </ligand>
</feature>
<dbReference type="GO" id="GO:0047710">
    <property type="term" value="F:bis(5'-adenosyl)-triphosphatase activity"/>
    <property type="evidence" value="ECO:0007669"/>
    <property type="project" value="UniProtKB-UniRule"/>
</dbReference>
<dbReference type="EC" id="3.6.1.29" evidence="13"/>
<dbReference type="PANTHER" id="PTHR46981:SF1">
    <property type="entry name" value="BIS(5'-ADENOSYL)-TRIPHOSPHATASE"/>
    <property type="match status" value="1"/>
</dbReference>
<dbReference type="GO" id="GO:0000166">
    <property type="term" value="F:nucleotide binding"/>
    <property type="evidence" value="ECO:0007669"/>
    <property type="project" value="UniProtKB-KW"/>
</dbReference>
<dbReference type="FunFam" id="3.30.428.10:FF:000011">
    <property type="entry name" value="Fragile histidine triad"/>
    <property type="match status" value="1"/>
</dbReference>
<evidence type="ECO:0000256" key="6">
    <source>
        <dbReference type="ARBA" id="ARBA00051421"/>
    </source>
</evidence>
<evidence type="ECO:0000256" key="13">
    <source>
        <dbReference type="RuleBase" id="RU366076"/>
    </source>
</evidence>
<dbReference type="GO" id="GO:0031625">
    <property type="term" value="F:ubiquitin protein ligase binding"/>
    <property type="evidence" value="ECO:0007669"/>
    <property type="project" value="TreeGrafter"/>
</dbReference>
<evidence type="ECO:0000313" key="15">
    <source>
        <dbReference type="Proteomes" id="UP001318040"/>
    </source>
</evidence>
<dbReference type="GO" id="GO:0005737">
    <property type="term" value="C:cytoplasm"/>
    <property type="evidence" value="ECO:0007669"/>
    <property type="project" value="TreeGrafter"/>
</dbReference>
<evidence type="ECO:0000259" key="14">
    <source>
        <dbReference type="PROSITE" id="PS51084"/>
    </source>
</evidence>
<keyword evidence="2 13" id="KW-0547">Nucleotide-binding</keyword>
<keyword evidence="15" id="KW-1185">Reference proteome</keyword>
<dbReference type="InterPro" id="IPR052677">
    <property type="entry name" value="Dinucleoside_ppp_hydrolase"/>
</dbReference>
<dbReference type="CTD" id="2272"/>
<dbReference type="SUPFAM" id="SSF54197">
    <property type="entry name" value="HIT-like"/>
    <property type="match status" value="1"/>
</dbReference>
<evidence type="ECO:0000256" key="10">
    <source>
        <dbReference type="PIRSR" id="PIRSR639383-2"/>
    </source>
</evidence>
<comment type="catalytic activity">
    <reaction evidence="4">
        <text>adenosine 5'-phosphoramidate + H2O = NH4(+) + AMP</text>
        <dbReference type="Rhea" id="RHEA:67916"/>
        <dbReference type="ChEBI" id="CHEBI:15377"/>
        <dbReference type="ChEBI" id="CHEBI:28938"/>
        <dbReference type="ChEBI" id="CHEBI:57890"/>
        <dbReference type="ChEBI" id="CHEBI:456215"/>
    </reaction>
</comment>